<evidence type="ECO:0000313" key="1">
    <source>
        <dbReference type="EMBL" id="RWR02367.1"/>
    </source>
</evidence>
<dbReference type="EMBL" id="JMEE01000023">
    <property type="protein sequence ID" value="RWR02367.1"/>
    <property type="molecule type" value="Genomic_DNA"/>
</dbReference>
<dbReference type="AlphaFoldDB" id="A0A443IE78"/>
<comment type="caution">
    <text evidence="1">The sequence shown here is derived from an EMBL/GenBank/DDBJ whole genome shotgun (WGS) entry which is preliminary data.</text>
</comment>
<sequence>MPDKFTARLSGRNRDKLTENYIYGHSDDILYGRAAAFYTVRIAIPHRSMAIKWPDKIFSYMRPAGVLATMLADGNFHFG</sequence>
<keyword evidence="2" id="KW-1185">Reference proteome</keyword>
<organism evidence="1 2">
    <name type="scientific">[Pantoea] beijingensis</name>
    <dbReference type="NCBI Taxonomy" id="1324864"/>
    <lineage>
        <taxon>Bacteria</taxon>
        <taxon>Pseudomonadati</taxon>
        <taxon>Pseudomonadota</taxon>
        <taxon>Gammaproteobacteria</taxon>
        <taxon>Enterobacterales</taxon>
        <taxon>Erwiniaceae</taxon>
        <taxon>Erwinia</taxon>
    </lineage>
</organism>
<accession>A0A443IE78</accession>
<name>A0A443IE78_9GAMM</name>
<reference evidence="1 2" key="1">
    <citation type="submission" date="2014-04" db="EMBL/GenBank/DDBJ databases">
        <title>Draft genome sequence of Pantoea beijingensis strain LMG 27579, an emerging pathogen to Pleurotus eryngii with potential industrial application.</title>
        <authorList>
            <person name="Xu F."/>
            <person name="Liu Y."/>
            <person name="Wang S."/>
            <person name="Yin Y."/>
            <person name="Ma Y."/>
            <person name="Zhao S."/>
            <person name="Rong C."/>
        </authorList>
    </citation>
    <scope>NUCLEOTIDE SEQUENCE [LARGE SCALE GENOMIC DNA]</scope>
    <source>
        <strain evidence="1 2">LMG 27579</strain>
    </source>
</reference>
<protein>
    <submittedName>
        <fullName evidence="1">Uncharacterized protein</fullName>
    </submittedName>
</protein>
<proteinExistence type="predicted"/>
<dbReference type="Proteomes" id="UP000288794">
    <property type="component" value="Unassembled WGS sequence"/>
</dbReference>
<evidence type="ECO:0000313" key="2">
    <source>
        <dbReference type="Proteomes" id="UP000288794"/>
    </source>
</evidence>
<gene>
    <name evidence="1" type="ORF">ED28_08275</name>
</gene>